<dbReference type="CDD" id="cd07505">
    <property type="entry name" value="HAD_BPGM-like"/>
    <property type="match status" value="1"/>
</dbReference>
<dbReference type="Proteomes" id="UP000196560">
    <property type="component" value="Unassembled WGS sequence"/>
</dbReference>
<dbReference type="SFLD" id="SFLDG01129">
    <property type="entry name" value="C1.5:_HAD__Beta-PGM__Phosphata"/>
    <property type="match status" value="1"/>
</dbReference>
<organism evidence="1 2">
    <name type="scientific">Enorma massiliensis</name>
    <dbReference type="NCBI Taxonomy" id="1472761"/>
    <lineage>
        <taxon>Bacteria</taxon>
        <taxon>Bacillati</taxon>
        <taxon>Actinomycetota</taxon>
        <taxon>Coriobacteriia</taxon>
        <taxon>Coriobacteriales</taxon>
        <taxon>Coriobacteriaceae</taxon>
        <taxon>Enorma</taxon>
    </lineage>
</organism>
<dbReference type="EMBL" id="NFHO01000002">
    <property type="protein sequence ID" value="OUN44036.1"/>
    <property type="molecule type" value="Genomic_DNA"/>
</dbReference>
<dbReference type="Pfam" id="PF13419">
    <property type="entry name" value="HAD_2"/>
    <property type="match status" value="1"/>
</dbReference>
<evidence type="ECO:0008006" key="3">
    <source>
        <dbReference type="Google" id="ProtNLM"/>
    </source>
</evidence>
<dbReference type="InterPro" id="IPR041492">
    <property type="entry name" value="HAD_2"/>
</dbReference>
<dbReference type="InterPro" id="IPR036412">
    <property type="entry name" value="HAD-like_sf"/>
</dbReference>
<protein>
    <recommendedName>
        <fullName evidence="3">HAD family hydrolase</fullName>
    </recommendedName>
</protein>
<dbReference type="InterPro" id="IPR023198">
    <property type="entry name" value="PGP-like_dom2"/>
</dbReference>
<gene>
    <name evidence="1" type="ORF">B5G21_01780</name>
</gene>
<dbReference type="NCBIfam" id="TIGR01509">
    <property type="entry name" value="HAD-SF-IA-v3"/>
    <property type="match status" value="1"/>
</dbReference>
<sequence length="218" mass="23228">MVKGVIFDMDGLMFDTEPVWGENLKPATDALGLAYKPGLSDAVRGTAGGEFAKVVHAWYDESVDADELWDVWHAIVEEHLRAGVEKKPGLDELLAYLGEQGIPAAVASSSPASQIAQNLENAGVSARFSATVSGLEVEHAKPKPDVFLRAAELLGCDAHEALVLEDSFNGVRAGAAGGFITVMVPDLVQPDDELRSLATRVCRDLYEVRDLLQAGAIG</sequence>
<comment type="caution">
    <text evidence="1">The sequence shown here is derived from an EMBL/GenBank/DDBJ whole genome shotgun (WGS) entry which is preliminary data.</text>
</comment>
<evidence type="ECO:0000313" key="2">
    <source>
        <dbReference type="Proteomes" id="UP000196560"/>
    </source>
</evidence>
<name>A0A1Y3U5K2_9ACTN</name>
<reference evidence="2" key="1">
    <citation type="submission" date="2017-04" db="EMBL/GenBank/DDBJ databases">
        <title>Function of individual gut microbiota members based on whole genome sequencing of pure cultures obtained from chicken caecum.</title>
        <authorList>
            <person name="Medvecky M."/>
            <person name="Cejkova D."/>
            <person name="Polansky O."/>
            <person name="Karasova D."/>
            <person name="Kubasova T."/>
            <person name="Cizek A."/>
            <person name="Rychlik I."/>
        </authorList>
    </citation>
    <scope>NUCLEOTIDE SEQUENCE [LARGE SCALE GENOMIC DNA]</scope>
    <source>
        <strain evidence="2">An70</strain>
    </source>
</reference>
<dbReference type="STRING" id="1118060.GCA_000311845_01792"/>
<dbReference type="RefSeq" id="WP_087185794.1">
    <property type="nucleotide sequence ID" value="NZ_NFHO01000002.1"/>
</dbReference>
<keyword evidence="2" id="KW-1185">Reference proteome</keyword>
<dbReference type="AlphaFoldDB" id="A0A1Y3U5K2"/>
<dbReference type="PANTHER" id="PTHR18901:SF38">
    <property type="entry name" value="PSEUDOURIDINE-5'-PHOSPHATASE"/>
    <property type="match status" value="1"/>
</dbReference>
<accession>A0A1Y3U5K2</accession>
<dbReference type="Gene3D" id="3.40.50.1000">
    <property type="entry name" value="HAD superfamily/HAD-like"/>
    <property type="match status" value="1"/>
</dbReference>
<dbReference type="eggNOG" id="COG0637">
    <property type="taxonomic scope" value="Bacteria"/>
</dbReference>
<evidence type="ECO:0000313" key="1">
    <source>
        <dbReference type="EMBL" id="OUN44036.1"/>
    </source>
</evidence>
<proteinExistence type="predicted"/>
<dbReference type="InterPro" id="IPR023214">
    <property type="entry name" value="HAD_sf"/>
</dbReference>
<dbReference type="Gene3D" id="1.10.150.240">
    <property type="entry name" value="Putative phosphatase, domain 2"/>
    <property type="match status" value="1"/>
</dbReference>
<dbReference type="InterPro" id="IPR006439">
    <property type="entry name" value="HAD-SF_hydro_IA"/>
</dbReference>
<dbReference type="SUPFAM" id="SSF56784">
    <property type="entry name" value="HAD-like"/>
    <property type="match status" value="1"/>
</dbReference>
<dbReference type="PANTHER" id="PTHR18901">
    <property type="entry name" value="2-DEOXYGLUCOSE-6-PHOSPHATE PHOSPHATASE 2"/>
    <property type="match status" value="1"/>
</dbReference>
<dbReference type="SFLD" id="SFLDS00003">
    <property type="entry name" value="Haloacid_Dehalogenase"/>
    <property type="match status" value="1"/>
</dbReference>
<dbReference type="PRINTS" id="PR00413">
    <property type="entry name" value="HADHALOGNASE"/>
</dbReference>